<dbReference type="GO" id="GO:0004099">
    <property type="term" value="F:chitin deacetylase activity"/>
    <property type="evidence" value="ECO:0007669"/>
    <property type="project" value="TreeGrafter"/>
</dbReference>
<dbReference type="OrthoDB" id="5547340at2759"/>
<dbReference type="Proteomes" id="UP000077115">
    <property type="component" value="Unassembled WGS sequence"/>
</dbReference>
<dbReference type="AlphaFoldDB" id="A0A177WSQ5"/>
<dbReference type="Pfam" id="PF01522">
    <property type="entry name" value="Polysacc_deac_1"/>
    <property type="match status" value="1"/>
</dbReference>
<dbReference type="InterPro" id="IPR050248">
    <property type="entry name" value="Polysacc_deacetylase_ArnD"/>
</dbReference>
<evidence type="ECO:0000259" key="4">
    <source>
        <dbReference type="PROSITE" id="PS51677"/>
    </source>
</evidence>
<feature type="compositionally biased region" description="Polar residues" evidence="3">
    <location>
        <begin position="149"/>
        <end position="168"/>
    </location>
</feature>
<feature type="region of interest" description="Disordered" evidence="3">
    <location>
        <begin position="149"/>
        <end position="185"/>
    </location>
</feature>
<accession>A0A177WSQ5</accession>
<dbReference type="PROSITE" id="PS51677">
    <property type="entry name" value="NODB"/>
    <property type="match status" value="1"/>
</dbReference>
<evidence type="ECO:0000313" key="5">
    <source>
        <dbReference type="EMBL" id="OAJ43149.1"/>
    </source>
</evidence>
<dbReference type="PANTHER" id="PTHR10587">
    <property type="entry name" value="GLYCOSYL TRANSFERASE-RELATED"/>
    <property type="match status" value="1"/>
</dbReference>
<dbReference type="PANTHER" id="PTHR10587:SF133">
    <property type="entry name" value="CHITIN DEACETYLASE 1-RELATED"/>
    <property type="match status" value="1"/>
</dbReference>
<dbReference type="InterPro" id="IPR002509">
    <property type="entry name" value="NODB_dom"/>
</dbReference>
<keyword evidence="1" id="KW-0479">Metal-binding</keyword>
<proteinExistence type="predicted"/>
<dbReference type="GO" id="GO:0016020">
    <property type="term" value="C:membrane"/>
    <property type="evidence" value="ECO:0007669"/>
    <property type="project" value="TreeGrafter"/>
</dbReference>
<evidence type="ECO:0000313" key="6">
    <source>
        <dbReference type="Proteomes" id="UP000077115"/>
    </source>
</evidence>
<organism evidence="5 6">
    <name type="scientific">Batrachochytrium dendrobatidis (strain JEL423)</name>
    <dbReference type="NCBI Taxonomy" id="403673"/>
    <lineage>
        <taxon>Eukaryota</taxon>
        <taxon>Fungi</taxon>
        <taxon>Fungi incertae sedis</taxon>
        <taxon>Chytridiomycota</taxon>
        <taxon>Chytridiomycota incertae sedis</taxon>
        <taxon>Chytridiomycetes</taxon>
        <taxon>Rhizophydiales</taxon>
        <taxon>Rhizophydiales incertae sedis</taxon>
        <taxon>Batrachochytrium</taxon>
    </lineage>
</organism>
<dbReference type="GO" id="GO:0005975">
    <property type="term" value="P:carbohydrate metabolic process"/>
    <property type="evidence" value="ECO:0007669"/>
    <property type="project" value="InterPro"/>
</dbReference>
<evidence type="ECO:0000256" key="2">
    <source>
        <dbReference type="ARBA" id="ARBA00022801"/>
    </source>
</evidence>
<keyword evidence="2" id="KW-0378">Hydrolase</keyword>
<evidence type="ECO:0000256" key="3">
    <source>
        <dbReference type="SAM" id="MobiDB-lite"/>
    </source>
</evidence>
<dbReference type="Gene3D" id="3.20.20.370">
    <property type="entry name" value="Glycoside hydrolase/deacetylase"/>
    <property type="match status" value="1"/>
</dbReference>
<sequence>MTTVTNEQLVAEIMFTAHIIKGVIGVTPRMLRPPYGDIDERVRALIHLMKMDIIVWAFDSGDSAGSMDVVNAMTAEANILPKTGPITLEHDLTSAEASQGPGAIDGVLAAGYKIVRMDECLGNPAYDETIWSSFPADGILAPLNANTPATKSATNSATKPTPLSSTTLGHGVNSPKKGTASPSKSSATISFDIQYLLTNLAVISVLLAVAL</sequence>
<dbReference type="GO" id="GO:0046872">
    <property type="term" value="F:metal ion binding"/>
    <property type="evidence" value="ECO:0007669"/>
    <property type="project" value="UniProtKB-KW"/>
</dbReference>
<dbReference type="STRING" id="403673.A0A177WSQ5"/>
<dbReference type="SUPFAM" id="SSF88713">
    <property type="entry name" value="Glycoside hydrolase/deacetylase"/>
    <property type="match status" value="1"/>
</dbReference>
<gene>
    <name evidence="5" type="ORF">BDEG_26530</name>
</gene>
<dbReference type="GO" id="GO:0009272">
    <property type="term" value="P:fungal-type cell wall biogenesis"/>
    <property type="evidence" value="ECO:0007669"/>
    <property type="project" value="UniProtKB-ARBA"/>
</dbReference>
<name>A0A177WSQ5_BATDL</name>
<dbReference type="InterPro" id="IPR011330">
    <property type="entry name" value="Glyco_hydro/deAcase_b/a-brl"/>
</dbReference>
<evidence type="ECO:0000256" key="1">
    <source>
        <dbReference type="ARBA" id="ARBA00022723"/>
    </source>
</evidence>
<dbReference type="VEuPathDB" id="FungiDB:BDEG_26530"/>
<reference evidence="5 6" key="1">
    <citation type="submission" date="2006-10" db="EMBL/GenBank/DDBJ databases">
        <title>The Genome Sequence of Batrachochytrium dendrobatidis JEL423.</title>
        <authorList>
            <consortium name="The Broad Institute Genome Sequencing Platform"/>
            <person name="Birren B."/>
            <person name="Lander E."/>
            <person name="Galagan J."/>
            <person name="Cuomo C."/>
            <person name="Devon K."/>
            <person name="Jaffe D."/>
            <person name="Butler J."/>
            <person name="Alvarez P."/>
            <person name="Gnerre S."/>
            <person name="Grabherr M."/>
            <person name="Kleber M."/>
            <person name="Mauceli E."/>
            <person name="Brockman W."/>
            <person name="Young S."/>
            <person name="LaButti K."/>
            <person name="Sykes S."/>
            <person name="DeCaprio D."/>
            <person name="Crawford M."/>
            <person name="Koehrsen M."/>
            <person name="Engels R."/>
            <person name="Montgomery P."/>
            <person name="Pearson M."/>
            <person name="Howarth C."/>
            <person name="Larson L."/>
            <person name="White J."/>
            <person name="O'Leary S."/>
            <person name="Kodira C."/>
            <person name="Zeng Q."/>
            <person name="Yandava C."/>
            <person name="Alvarado L."/>
            <person name="Longcore J."/>
            <person name="James T."/>
        </authorList>
    </citation>
    <scope>NUCLEOTIDE SEQUENCE [LARGE SCALE GENOMIC DNA]</scope>
    <source>
        <strain evidence="5 6">JEL423</strain>
    </source>
</reference>
<feature type="domain" description="NodB homology" evidence="4">
    <location>
        <begin position="1"/>
        <end position="115"/>
    </location>
</feature>
<reference evidence="5 6" key="2">
    <citation type="submission" date="2016-05" db="EMBL/GenBank/DDBJ databases">
        <title>Lineage-specific infection strategies underlie the spectrum of fungal disease in amphibians.</title>
        <authorList>
            <person name="Cuomo C.A."/>
            <person name="Farrer R.A."/>
            <person name="James T."/>
            <person name="Longcore J."/>
            <person name="Birren B."/>
        </authorList>
    </citation>
    <scope>NUCLEOTIDE SEQUENCE [LARGE SCALE GENOMIC DNA]</scope>
    <source>
        <strain evidence="5 6">JEL423</strain>
    </source>
</reference>
<dbReference type="eggNOG" id="ENOG502QRIP">
    <property type="taxonomic scope" value="Eukaryota"/>
</dbReference>
<dbReference type="EMBL" id="DS022309">
    <property type="protein sequence ID" value="OAJ43149.1"/>
    <property type="molecule type" value="Genomic_DNA"/>
</dbReference>
<protein>
    <recommendedName>
        <fullName evidence="4">NodB homology domain-containing protein</fullName>
    </recommendedName>
</protein>